<dbReference type="Gene3D" id="3.90.550.10">
    <property type="entry name" value="Spore Coat Polysaccharide Biosynthesis Protein SpsA, Chain A"/>
    <property type="match status" value="1"/>
</dbReference>
<dbReference type="InterPro" id="IPR005835">
    <property type="entry name" value="NTP_transferase_dom"/>
</dbReference>
<dbReference type="PANTHER" id="PTHR42883">
    <property type="entry name" value="GLUCOSE-1-PHOSPHATE THYMIDYLTRANSFERASE"/>
    <property type="match status" value="1"/>
</dbReference>
<dbReference type="Pfam" id="PF25087">
    <property type="entry name" value="GMPPB_C"/>
    <property type="match status" value="1"/>
</dbReference>
<comment type="caution">
    <text evidence="3">The sequence shown here is derived from an EMBL/GenBank/DDBJ whole genome shotgun (WGS) entry which is preliminary data.</text>
</comment>
<dbReference type="Pfam" id="PF00483">
    <property type="entry name" value="NTP_transferase"/>
    <property type="match status" value="1"/>
</dbReference>
<dbReference type="Gene3D" id="2.160.10.10">
    <property type="entry name" value="Hexapeptide repeat proteins"/>
    <property type="match status" value="2"/>
</dbReference>
<sequence>GEKELQQYVGDGGRWGARITYVEQTGGPKGVAHIIKNAEHFMRGEPFLFHLGDNIVLGDLRRFAQRFAEENLDALFAFARVPDPQRFGVPVIEHGKLVRIEEKPAVPKTDLAQTGIYFYNDTVFEAVNSIEPSSRGEYEISDANTFLIQAGRRVGWEEITGWWKDTGKPEDLLEGNQLLLNEVLSKEAINNGMIGPNVKIQGRVQIGKNTKVWDNVLIRGPVSIGENAMIKNSYIGPYTSIGNNCVIDNTEIEHSVIMDYAEVRAGTRIVDSIIGKNAIIESSKNSLPLGHKLVIGDNSQVEV</sequence>
<dbReference type="SUPFAM" id="SSF53448">
    <property type="entry name" value="Nucleotide-diphospho-sugar transferases"/>
    <property type="match status" value="1"/>
</dbReference>
<name>A0A1F6LRL0_9BACT</name>
<gene>
    <name evidence="3" type="ORF">A2848_03150</name>
</gene>
<dbReference type="EMBL" id="MFPV01000024">
    <property type="protein sequence ID" value="OGH62030.1"/>
    <property type="molecule type" value="Genomic_DNA"/>
</dbReference>
<dbReference type="AlphaFoldDB" id="A0A1F6LRL0"/>
<accession>A0A1F6LRL0</accession>
<evidence type="ECO:0000313" key="4">
    <source>
        <dbReference type="Proteomes" id="UP000176329"/>
    </source>
</evidence>
<evidence type="ECO:0000259" key="1">
    <source>
        <dbReference type="Pfam" id="PF00483"/>
    </source>
</evidence>
<dbReference type="PANTHER" id="PTHR42883:SF2">
    <property type="entry name" value="THYMIDYLYLTRANSFERASE"/>
    <property type="match status" value="1"/>
</dbReference>
<dbReference type="InterPro" id="IPR056729">
    <property type="entry name" value="GMPPB_C"/>
</dbReference>
<protein>
    <submittedName>
        <fullName evidence="3">Uncharacterized protein</fullName>
    </submittedName>
</protein>
<reference evidence="3 4" key="1">
    <citation type="journal article" date="2016" name="Nat. Commun.">
        <title>Thousands of microbial genomes shed light on interconnected biogeochemical processes in an aquifer system.</title>
        <authorList>
            <person name="Anantharaman K."/>
            <person name="Brown C.T."/>
            <person name="Hug L.A."/>
            <person name="Sharon I."/>
            <person name="Castelle C.J."/>
            <person name="Probst A.J."/>
            <person name="Thomas B.C."/>
            <person name="Singh A."/>
            <person name="Wilkins M.J."/>
            <person name="Karaoz U."/>
            <person name="Brodie E.L."/>
            <person name="Williams K.H."/>
            <person name="Hubbard S.S."/>
            <person name="Banfield J.F."/>
        </authorList>
    </citation>
    <scope>NUCLEOTIDE SEQUENCE [LARGE SCALE GENOMIC DNA]</scope>
</reference>
<proteinExistence type="predicted"/>
<evidence type="ECO:0000259" key="2">
    <source>
        <dbReference type="Pfam" id="PF25087"/>
    </source>
</evidence>
<evidence type="ECO:0000313" key="3">
    <source>
        <dbReference type="EMBL" id="OGH62030.1"/>
    </source>
</evidence>
<dbReference type="InterPro" id="IPR029044">
    <property type="entry name" value="Nucleotide-diphossugar_trans"/>
</dbReference>
<feature type="domain" description="Nucleotidyl transferase" evidence="1">
    <location>
        <begin position="3"/>
        <end position="181"/>
    </location>
</feature>
<dbReference type="Proteomes" id="UP000176329">
    <property type="component" value="Unassembled WGS sequence"/>
</dbReference>
<organism evidence="3 4">
    <name type="scientific">Candidatus Magasanikbacteria bacterium RIFCSPHIGHO2_01_FULL_50_8</name>
    <dbReference type="NCBI Taxonomy" id="1798674"/>
    <lineage>
        <taxon>Bacteria</taxon>
        <taxon>Candidatus Magasanikiibacteriota</taxon>
    </lineage>
</organism>
<feature type="non-terminal residue" evidence="3">
    <location>
        <position position="1"/>
    </location>
</feature>
<feature type="domain" description="Mannose-1-phosphate guanyltransferase C-terminal" evidence="2">
    <location>
        <begin position="218"/>
        <end position="283"/>
    </location>
</feature>